<proteinExistence type="predicted"/>
<organism evidence="1 2">
    <name type="scientific">Stieleria neptunia</name>
    <dbReference type="NCBI Taxonomy" id="2527979"/>
    <lineage>
        <taxon>Bacteria</taxon>
        <taxon>Pseudomonadati</taxon>
        <taxon>Planctomycetota</taxon>
        <taxon>Planctomycetia</taxon>
        <taxon>Pirellulales</taxon>
        <taxon>Pirellulaceae</taxon>
        <taxon>Stieleria</taxon>
    </lineage>
</organism>
<sequence length="81" mass="9090">MTAEDCEPAIPATAYGMQRWQLDAWEADVAVDRIPDHLGAFQVVRFDRDDHGTIWDGYVLPESRDAGLFVLGWLVGRESIA</sequence>
<evidence type="ECO:0000313" key="1">
    <source>
        <dbReference type="EMBL" id="QDV42957.1"/>
    </source>
</evidence>
<evidence type="ECO:0000313" key="2">
    <source>
        <dbReference type="Proteomes" id="UP000319004"/>
    </source>
</evidence>
<dbReference type="KEGG" id="snep:Enr13x_28090"/>
<dbReference type="Proteomes" id="UP000319004">
    <property type="component" value="Chromosome"/>
</dbReference>
<dbReference type="EMBL" id="CP037423">
    <property type="protein sequence ID" value="QDV42957.1"/>
    <property type="molecule type" value="Genomic_DNA"/>
</dbReference>
<accession>A0A518HQ84</accession>
<dbReference type="AlphaFoldDB" id="A0A518HQ84"/>
<gene>
    <name evidence="1" type="ORF">Enr13x_28090</name>
</gene>
<reference evidence="1 2" key="1">
    <citation type="submission" date="2019-03" db="EMBL/GenBank/DDBJ databases">
        <title>Deep-cultivation of Planctomycetes and their phenomic and genomic characterization uncovers novel biology.</title>
        <authorList>
            <person name="Wiegand S."/>
            <person name="Jogler M."/>
            <person name="Boedeker C."/>
            <person name="Pinto D."/>
            <person name="Vollmers J."/>
            <person name="Rivas-Marin E."/>
            <person name="Kohn T."/>
            <person name="Peeters S.H."/>
            <person name="Heuer A."/>
            <person name="Rast P."/>
            <person name="Oberbeckmann S."/>
            <person name="Bunk B."/>
            <person name="Jeske O."/>
            <person name="Meyerdierks A."/>
            <person name="Storesund J.E."/>
            <person name="Kallscheuer N."/>
            <person name="Luecker S."/>
            <person name="Lage O.M."/>
            <person name="Pohl T."/>
            <person name="Merkel B.J."/>
            <person name="Hornburger P."/>
            <person name="Mueller R.-W."/>
            <person name="Bruemmer F."/>
            <person name="Labrenz M."/>
            <person name="Spormann A.M."/>
            <person name="Op den Camp H."/>
            <person name="Overmann J."/>
            <person name="Amann R."/>
            <person name="Jetten M.S.M."/>
            <person name="Mascher T."/>
            <person name="Medema M.H."/>
            <person name="Devos D.P."/>
            <person name="Kaster A.-K."/>
            <person name="Ovreas L."/>
            <person name="Rohde M."/>
            <person name="Galperin M.Y."/>
            <person name="Jogler C."/>
        </authorList>
    </citation>
    <scope>NUCLEOTIDE SEQUENCE [LARGE SCALE GENOMIC DNA]</scope>
    <source>
        <strain evidence="1 2">Enr13</strain>
    </source>
</reference>
<protein>
    <submittedName>
        <fullName evidence="1">Uncharacterized protein</fullName>
    </submittedName>
</protein>
<dbReference type="RefSeq" id="WP_145386724.1">
    <property type="nucleotide sequence ID" value="NZ_CP037423.1"/>
</dbReference>
<keyword evidence="2" id="KW-1185">Reference proteome</keyword>
<name>A0A518HQ84_9BACT</name>